<dbReference type="Proteomes" id="UP000509594">
    <property type="component" value="Chromosome"/>
</dbReference>
<organism evidence="12 13">
    <name type="scientific">Methanolobus zinderi</name>
    <dbReference type="NCBI Taxonomy" id="536044"/>
    <lineage>
        <taxon>Archaea</taxon>
        <taxon>Methanobacteriati</taxon>
        <taxon>Methanobacteriota</taxon>
        <taxon>Stenosarchaea group</taxon>
        <taxon>Methanomicrobia</taxon>
        <taxon>Methanosarcinales</taxon>
        <taxon>Methanosarcinaceae</taxon>
        <taxon>Methanolobus</taxon>
    </lineage>
</organism>
<keyword evidence="13" id="KW-1185">Reference proteome</keyword>
<dbReference type="SUPFAM" id="SSF51905">
    <property type="entry name" value="FAD/NAD(P)-binding domain"/>
    <property type="match status" value="1"/>
</dbReference>
<dbReference type="KEGG" id="mzi:HWN40_10845"/>
<dbReference type="PROSITE" id="PS00076">
    <property type="entry name" value="PYRIDINE_REDOX_1"/>
    <property type="match status" value="1"/>
</dbReference>
<evidence type="ECO:0000256" key="4">
    <source>
        <dbReference type="ARBA" id="ARBA00022827"/>
    </source>
</evidence>
<dbReference type="GeneID" id="55822178"/>
<sequence>MTEKYDAFVIGTGASGTTFAYKLLDAGKKVAVADCRAYGGTCALRGCIPKKVLYGAASIVDAHNRMLGKGTGDTRNTVKWKELIDFKRTFTQPHPDRHEQNFRDSGIDTYHGVVSFEDESTLVVNDQRIQADQIVITTGSKPRELNIAGEEYLVTSEEFMELEDIPEKIIFAGGGYISFEFAHVAARCGSQVTILQRGDRVLKNFDPDLVDMLIKASEDAGIRVITGRSLERIEKMGDGFKVTGCCTEGGKEDTFSADMVVHGLGRVPALEELHLGKGGVETDDRGNIKLNEYLQSVSNPGVYAAGDCIQPGPMLTPVVSMQGDVAASNMIEGNKYTADYSVIPSTVFTIPPLAGVGITENRSSDRHKVLFHDMSEWYSAKRINLGYAASKVIIDEETDRILGAHILGPEAEELINIFAVAMKYDITATQLKSTVYSYPTLGYDLNYILK</sequence>
<evidence type="ECO:0000256" key="7">
    <source>
        <dbReference type="ARBA" id="ARBA00023157"/>
    </source>
</evidence>
<dbReference type="SUPFAM" id="SSF55424">
    <property type="entry name" value="FAD/NAD-linked reductases, dimerisation (C-terminal) domain"/>
    <property type="match status" value="1"/>
</dbReference>
<evidence type="ECO:0000256" key="2">
    <source>
        <dbReference type="ARBA" id="ARBA00007532"/>
    </source>
</evidence>
<dbReference type="EMBL" id="CP058215">
    <property type="protein sequence ID" value="QLC50690.1"/>
    <property type="molecule type" value="Genomic_DNA"/>
</dbReference>
<evidence type="ECO:0000259" key="10">
    <source>
        <dbReference type="Pfam" id="PF02852"/>
    </source>
</evidence>
<keyword evidence="5" id="KW-0521">NADP</keyword>
<evidence type="ECO:0000256" key="6">
    <source>
        <dbReference type="ARBA" id="ARBA00023002"/>
    </source>
</evidence>
<feature type="domain" description="FAD/NAD(P)-binding" evidence="11">
    <location>
        <begin position="5"/>
        <end position="323"/>
    </location>
</feature>
<dbReference type="PANTHER" id="PTHR43014">
    <property type="entry name" value="MERCURIC REDUCTASE"/>
    <property type="match status" value="1"/>
</dbReference>
<keyword evidence="7" id="KW-1015">Disulfide bond</keyword>
<protein>
    <submittedName>
        <fullName evidence="12">NAD(P)/FAD-dependent oxidoreductase</fullName>
    </submittedName>
</protein>
<evidence type="ECO:0000259" key="11">
    <source>
        <dbReference type="Pfam" id="PF07992"/>
    </source>
</evidence>
<keyword evidence="8 9" id="KW-0676">Redox-active center</keyword>
<dbReference type="RefSeq" id="WP_176965745.1">
    <property type="nucleotide sequence ID" value="NZ_CP058215.1"/>
</dbReference>
<dbReference type="Gene3D" id="3.30.390.30">
    <property type="match status" value="1"/>
</dbReference>
<dbReference type="OrthoDB" id="27922at2157"/>
<dbReference type="PRINTS" id="PR00368">
    <property type="entry name" value="FADPNR"/>
</dbReference>
<comment type="cofactor">
    <cofactor evidence="1">
        <name>FAD</name>
        <dbReference type="ChEBI" id="CHEBI:57692"/>
    </cofactor>
</comment>
<keyword evidence="3 9" id="KW-0285">Flavoprotein</keyword>
<evidence type="ECO:0000256" key="3">
    <source>
        <dbReference type="ARBA" id="ARBA00022630"/>
    </source>
</evidence>
<keyword evidence="6 9" id="KW-0560">Oxidoreductase</keyword>
<dbReference type="InterPro" id="IPR001100">
    <property type="entry name" value="Pyr_nuc-diS_OxRdtase"/>
</dbReference>
<dbReference type="AlphaFoldDB" id="A0A7D5J9S9"/>
<dbReference type="PIRSF" id="PIRSF000350">
    <property type="entry name" value="Mercury_reductase_MerA"/>
    <property type="match status" value="1"/>
</dbReference>
<dbReference type="InterPro" id="IPR012999">
    <property type="entry name" value="Pyr_OxRdtase_I_AS"/>
</dbReference>
<dbReference type="InterPro" id="IPR004099">
    <property type="entry name" value="Pyr_nucl-diS_OxRdtase_dimer"/>
</dbReference>
<dbReference type="Pfam" id="PF07992">
    <property type="entry name" value="Pyr_redox_2"/>
    <property type="match status" value="1"/>
</dbReference>
<evidence type="ECO:0000256" key="5">
    <source>
        <dbReference type="ARBA" id="ARBA00022857"/>
    </source>
</evidence>
<comment type="similarity">
    <text evidence="2 9">Belongs to the class-I pyridine nucleotide-disulfide oxidoreductase family.</text>
</comment>
<reference evidence="12 13" key="1">
    <citation type="submission" date="2020-06" db="EMBL/GenBank/DDBJ databases">
        <title>Methanolobus halotolerans sp. nov., isolated from a saline lake Tus in Siberia.</title>
        <authorList>
            <person name="Shen Y."/>
            <person name="Chen S.-C."/>
            <person name="Lai M.-C."/>
            <person name="Huang H.-H."/>
            <person name="Chiu H.-H."/>
            <person name="Tang S.-L."/>
            <person name="Rogozin D.Y."/>
            <person name="Degermendzhy A.G."/>
        </authorList>
    </citation>
    <scope>NUCLEOTIDE SEQUENCE [LARGE SCALE GENOMIC DNA]</scope>
    <source>
        <strain evidence="12 13">DSM 21339</strain>
    </source>
</reference>
<dbReference type="Gene3D" id="3.50.50.60">
    <property type="entry name" value="FAD/NAD(P)-binding domain"/>
    <property type="match status" value="2"/>
</dbReference>
<keyword evidence="4 9" id="KW-0274">FAD</keyword>
<dbReference type="InterPro" id="IPR016156">
    <property type="entry name" value="FAD/NAD-linked_Rdtase_dimer_sf"/>
</dbReference>
<dbReference type="PANTHER" id="PTHR43014:SF5">
    <property type="entry name" value="GLUTATHIONE REDUCTASE (NADPH)"/>
    <property type="match status" value="1"/>
</dbReference>
<dbReference type="InterPro" id="IPR023753">
    <property type="entry name" value="FAD/NAD-binding_dom"/>
</dbReference>
<evidence type="ECO:0000313" key="13">
    <source>
        <dbReference type="Proteomes" id="UP000509594"/>
    </source>
</evidence>
<accession>A0A7D5J9S9</accession>
<gene>
    <name evidence="12" type="ORF">HWN40_10845</name>
</gene>
<dbReference type="InterPro" id="IPR036188">
    <property type="entry name" value="FAD/NAD-bd_sf"/>
</dbReference>
<evidence type="ECO:0000256" key="8">
    <source>
        <dbReference type="ARBA" id="ARBA00023284"/>
    </source>
</evidence>
<name>A0A7D5J9S9_9EURY</name>
<evidence type="ECO:0000256" key="1">
    <source>
        <dbReference type="ARBA" id="ARBA00001974"/>
    </source>
</evidence>
<feature type="domain" description="Pyridine nucleotide-disulphide oxidoreductase dimerisation" evidence="10">
    <location>
        <begin position="343"/>
        <end position="442"/>
    </location>
</feature>
<evidence type="ECO:0000256" key="9">
    <source>
        <dbReference type="RuleBase" id="RU003691"/>
    </source>
</evidence>
<evidence type="ECO:0000313" key="12">
    <source>
        <dbReference type="EMBL" id="QLC50690.1"/>
    </source>
</evidence>
<proteinExistence type="inferred from homology"/>
<dbReference type="GO" id="GO:0016668">
    <property type="term" value="F:oxidoreductase activity, acting on a sulfur group of donors, NAD(P) as acceptor"/>
    <property type="evidence" value="ECO:0007669"/>
    <property type="project" value="InterPro"/>
</dbReference>
<dbReference type="Pfam" id="PF02852">
    <property type="entry name" value="Pyr_redox_dim"/>
    <property type="match status" value="1"/>
</dbReference>
<dbReference type="PRINTS" id="PR00411">
    <property type="entry name" value="PNDRDTASEI"/>
</dbReference>